<dbReference type="InterPro" id="IPR017686">
    <property type="entry name" value="Phg/plasmid-like_prot"/>
</dbReference>
<evidence type="ECO:0000313" key="2">
    <source>
        <dbReference type="Proteomes" id="UP000774958"/>
    </source>
</evidence>
<evidence type="ECO:0000313" key="1">
    <source>
        <dbReference type="EMBL" id="MBZ6066219.1"/>
    </source>
</evidence>
<protein>
    <submittedName>
        <fullName evidence="1">DUF932 domain-containing protein</fullName>
    </submittedName>
</protein>
<organism evidence="1 2">
    <name type="scientific">Aeromonas schubertii</name>
    <dbReference type="NCBI Taxonomy" id="652"/>
    <lineage>
        <taxon>Bacteria</taxon>
        <taxon>Pseudomonadati</taxon>
        <taxon>Pseudomonadota</taxon>
        <taxon>Gammaproteobacteria</taxon>
        <taxon>Aeromonadales</taxon>
        <taxon>Aeromonadaceae</taxon>
        <taxon>Aeromonas</taxon>
    </lineage>
</organism>
<dbReference type="InterPro" id="IPR026325">
    <property type="entry name" value="DUF932"/>
</dbReference>
<accession>A0ABS7V9Z9</accession>
<dbReference type="NCBIfam" id="TIGR03299">
    <property type="entry name" value="LGT_TIGR03299"/>
    <property type="match status" value="1"/>
</dbReference>
<dbReference type="Pfam" id="PF06067">
    <property type="entry name" value="DUF932"/>
    <property type="match status" value="1"/>
</dbReference>
<keyword evidence="2" id="KW-1185">Reference proteome</keyword>
<sequence length="315" mass="34515">MAHLIDSMAYTGQTPWHGLGNVLPPQQSLDVWLQAAGMNWTIEQSDVLYQGSPDNPILHPYPDSKVLYRSDTLAPLSVVSQRYNVVQPHEVLHFYQDLVEAGGFELETAGSLKGGRKLWALAKTGQGLMLTGGDLVKSYLLLATSCDGTLCTTAQFTSVRVVCNNTLQVAVGDQTGAIKVPHSTQFDAVAVKQALGLGVSQWDHFGQYAKELSQRPVAPQEALRFFSDLLAQPLDEESIVLIRPVQRLHELYQGAGMGAELASSHNTAWGLVNAVTEYVDHHRRTRSQDHRLDSAWFGQGAQLKSRALAQAITML</sequence>
<gene>
    <name evidence="1" type="ORF">LA374_08365</name>
</gene>
<reference evidence="1 2" key="1">
    <citation type="submission" date="2021-09" db="EMBL/GenBank/DDBJ databases">
        <title>Aeromonas schubertii isolated from Asian sea bass.</title>
        <authorList>
            <person name="Pinpimai K."/>
        </authorList>
    </citation>
    <scope>NUCLEOTIDE SEQUENCE [LARGE SCALE GENOMIC DNA]</scope>
    <source>
        <strain evidence="1 2">CHULA2021a</strain>
    </source>
</reference>
<dbReference type="EMBL" id="JAIRBT010000008">
    <property type="protein sequence ID" value="MBZ6066219.1"/>
    <property type="molecule type" value="Genomic_DNA"/>
</dbReference>
<name>A0ABS7V9Z9_9GAMM</name>
<dbReference type="Proteomes" id="UP000774958">
    <property type="component" value="Unassembled WGS sequence"/>
</dbReference>
<dbReference type="RefSeq" id="WP_224162651.1">
    <property type="nucleotide sequence ID" value="NZ_JAIRBT010000008.1"/>
</dbReference>
<comment type="caution">
    <text evidence="1">The sequence shown here is derived from an EMBL/GenBank/DDBJ whole genome shotgun (WGS) entry which is preliminary data.</text>
</comment>
<proteinExistence type="predicted"/>